<keyword evidence="9" id="KW-0511">Multifunctional enzyme</keyword>
<dbReference type="GO" id="GO:0006465">
    <property type="term" value="P:signal peptide processing"/>
    <property type="evidence" value="ECO:0007669"/>
    <property type="project" value="TreeGrafter"/>
</dbReference>
<dbReference type="GO" id="GO:0008168">
    <property type="term" value="F:methyltransferase activity"/>
    <property type="evidence" value="ECO:0007669"/>
    <property type="project" value="UniProtKB-KW"/>
</dbReference>
<organism evidence="13 14">
    <name type="scientific">Sulfurivirga caldicuralii</name>
    <dbReference type="NCBI Taxonomy" id="364032"/>
    <lineage>
        <taxon>Bacteria</taxon>
        <taxon>Pseudomonadati</taxon>
        <taxon>Pseudomonadota</taxon>
        <taxon>Gammaproteobacteria</taxon>
        <taxon>Thiotrichales</taxon>
        <taxon>Piscirickettsiaceae</taxon>
        <taxon>Sulfurivirga</taxon>
    </lineage>
</organism>
<keyword evidence="9" id="KW-0378">Hydrolase</keyword>
<dbReference type="EMBL" id="FSRE01000002">
    <property type="protein sequence ID" value="SIN90868.1"/>
    <property type="molecule type" value="Genomic_DNA"/>
</dbReference>
<reference evidence="13 14" key="1">
    <citation type="submission" date="2016-11" db="EMBL/GenBank/DDBJ databases">
        <authorList>
            <person name="Jaros S."/>
            <person name="Januszkiewicz K."/>
            <person name="Wedrychowicz H."/>
        </authorList>
    </citation>
    <scope>NUCLEOTIDE SEQUENCE [LARGE SCALE GENOMIC DNA]</scope>
    <source>
        <strain evidence="13 14">DSM 17737</strain>
    </source>
</reference>
<evidence type="ECO:0000256" key="7">
    <source>
        <dbReference type="ARBA" id="ARBA00023136"/>
    </source>
</evidence>
<dbReference type="GO" id="GO:0004190">
    <property type="term" value="F:aspartic-type endopeptidase activity"/>
    <property type="evidence" value="ECO:0007669"/>
    <property type="project" value="UniProtKB-EC"/>
</dbReference>
<feature type="transmembrane region" description="Helical" evidence="10">
    <location>
        <begin position="164"/>
        <end position="182"/>
    </location>
</feature>
<name>A0A1N6F6E4_9GAMM</name>
<dbReference type="GO" id="GO:0032259">
    <property type="term" value="P:methylation"/>
    <property type="evidence" value="ECO:0007669"/>
    <property type="project" value="UniProtKB-KW"/>
</dbReference>
<keyword evidence="3" id="KW-1003">Cell membrane</keyword>
<feature type="transmembrane region" description="Helical" evidence="10">
    <location>
        <begin position="135"/>
        <end position="157"/>
    </location>
</feature>
<evidence type="ECO:0000256" key="6">
    <source>
        <dbReference type="ARBA" id="ARBA00022989"/>
    </source>
</evidence>
<dbReference type="Proteomes" id="UP000198461">
    <property type="component" value="Unassembled WGS sequence"/>
</dbReference>
<evidence type="ECO:0000256" key="2">
    <source>
        <dbReference type="ARBA" id="ARBA00005801"/>
    </source>
</evidence>
<comment type="similarity">
    <text evidence="2 8">Belongs to the peptidase A24 family.</text>
</comment>
<feature type="transmembrane region" description="Helical" evidence="10">
    <location>
        <begin position="202"/>
        <end position="225"/>
    </location>
</feature>
<feature type="domain" description="Prepilin peptidase A24 N-terminal" evidence="12">
    <location>
        <begin position="12"/>
        <end position="107"/>
    </location>
</feature>
<evidence type="ECO:0000259" key="11">
    <source>
        <dbReference type="Pfam" id="PF01478"/>
    </source>
</evidence>
<comment type="subcellular location">
    <subcellularLocation>
        <location evidence="1">Cell inner membrane</location>
        <topology evidence="1">Multi-pass membrane protein</topology>
    </subcellularLocation>
    <subcellularLocation>
        <location evidence="9">Cell membrane</location>
        <topology evidence="9">Multi-pass membrane protein</topology>
    </subcellularLocation>
</comment>
<dbReference type="EC" id="2.1.1.-" evidence="9"/>
<dbReference type="InterPro" id="IPR000045">
    <property type="entry name" value="Prepilin_IV_endopep_pep"/>
</dbReference>
<dbReference type="PANTHER" id="PTHR30487:SF0">
    <property type="entry name" value="PREPILIN LEADER PEPTIDASE_N-METHYLTRANSFERASE-RELATED"/>
    <property type="match status" value="1"/>
</dbReference>
<keyword evidence="14" id="KW-1185">Reference proteome</keyword>
<evidence type="ECO:0000256" key="5">
    <source>
        <dbReference type="ARBA" id="ARBA00022692"/>
    </source>
</evidence>
<keyword evidence="9" id="KW-0489">Methyltransferase</keyword>
<evidence type="ECO:0000256" key="1">
    <source>
        <dbReference type="ARBA" id="ARBA00004429"/>
    </source>
</evidence>
<dbReference type="Pfam" id="PF06750">
    <property type="entry name" value="A24_N_bact"/>
    <property type="match status" value="1"/>
</dbReference>
<protein>
    <recommendedName>
        <fullName evidence="9">Prepilin leader peptidase/N-methyltransferase</fullName>
        <ecNumber evidence="9">2.1.1.-</ecNumber>
        <ecNumber evidence="9">3.4.23.43</ecNumber>
    </recommendedName>
</protein>
<dbReference type="GO" id="GO:0005886">
    <property type="term" value="C:plasma membrane"/>
    <property type="evidence" value="ECO:0007669"/>
    <property type="project" value="UniProtKB-SubCell"/>
</dbReference>
<evidence type="ECO:0000259" key="12">
    <source>
        <dbReference type="Pfam" id="PF06750"/>
    </source>
</evidence>
<dbReference type="RefSeq" id="WP_074201223.1">
    <property type="nucleotide sequence ID" value="NZ_FSRE01000002.1"/>
</dbReference>
<dbReference type="AlphaFoldDB" id="A0A1N6F6E4"/>
<dbReference type="Pfam" id="PF01478">
    <property type="entry name" value="Peptidase_A24"/>
    <property type="match status" value="1"/>
</dbReference>
<proteinExistence type="inferred from homology"/>
<comment type="function">
    <text evidence="9">Plays an essential role in type IV pili and type II pseudopili formation by proteolytically removing the leader sequence from substrate proteins and subsequently monomethylating the alpha-amino group of the newly exposed N-terminal phenylalanine.</text>
</comment>
<dbReference type="InterPro" id="IPR010627">
    <property type="entry name" value="Prepilin_pept_A24_N"/>
</dbReference>
<dbReference type="InterPro" id="IPR050882">
    <property type="entry name" value="Prepilin_peptidase/N-MTase"/>
</dbReference>
<keyword evidence="7 10" id="KW-0472">Membrane</keyword>
<feature type="domain" description="Prepilin type IV endopeptidase peptidase" evidence="11">
    <location>
        <begin position="118"/>
        <end position="225"/>
    </location>
</feature>
<feature type="transmembrane region" description="Helical" evidence="10">
    <location>
        <begin position="237"/>
        <end position="255"/>
    </location>
</feature>
<keyword evidence="4" id="KW-0997">Cell inner membrane</keyword>
<evidence type="ECO:0000256" key="3">
    <source>
        <dbReference type="ARBA" id="ARBA00022475"/>
    </source>
</evidence>
<feature type="transmembrane region" description="Helical" evidence="10">
    <location>
        <begin position="6"/>
        <end position="26"/>
    </location>
</feature>
<comment type="catalytic activity">
    <reaction evidence="9">
        <text>Typically cleaves a -Gly-|-Phe- bond to release an N-terminal, basic peptide of 5-8 residues from type IV prepilin, and then N-methylates the new N-terminal amino group, the methyl donor being S-adenosyl-L-methionine.</text>
        <dbReference type="EC" id="3.4.23.43"/>
    </reaction>
</comment>
<keyword evidence="9" id="KW-0645">Protease</keyword>
<evidence type="ECO:0000256" key="8">
    <source>
        <dbReference type="RuleBase" id="RU003793"/>
    </source>
</evidence>
<feature type="transmembrane region" description="Helical" evidence="10">
    <location>
        <begin position="96"/>
        <end position="129"/>
    </location>
</feature>
<evidence type="ECO:0000256" key="9">
    <source>
        <dbReference type="RuleBase" id="RU003794"/>
    </source>
</evidence>
<evidence type="ECO:0000313" key="14">
    <source>
        <dbReference type="Proteomes" id="UP000198461"/>
    </source>
</evidence>
<dbReference type="EC" id="3.4.23.43" evidence="9"/>
<evidence type="ECO:0000313" key="13">
    <source>
        <dbReference type="EMBL" id="SIN90868.1"/>
    </source>
</evidence>
<dbReference type="PRINTS" id="PR00864">
    <property type="entry name" value="PREPILNPTASE"/>
</dbReference>
<dbReference type="OrthoDB" id="9789291at2"/>
<dbReference type="STRING" id="364032.SAMN05443662_0942"/>
<dbReference type="InterPro" id="IPR014032">
    <property type="entry name" value="Peptidase_A24A_bac"/>
</dbReference>
<dbReference type="Gene3D" id="1.20.120.1220">
    <property type="match status" value="1"/>
</dbReference>
<gene>
    <name evidence="13" type="ORF">SAMN05443662_0942</name>
</gene>
<accession>A0A1N6F6E4</accession>
<keyword evidence="6 10" id="KW-1133">Transmembrane helix</keyword>
<evidence type="ECO:0000256" key="10">
    <source>
        <dbReference type="SAM" id="Phobius"/>
    </source>
</evidence>
<keyword evidence="5 9" id="KW-0812">Transmembrane</keyword>
<keyword evidence="9" id="KW-0808">Transferase</keyword>
<sequence>MHDPPILFAAFVIGLIFGSFFSMLSWRWPRKLIAEYEGNEVPPILDLKTRSQCLACHTELPPTRLIPLFSWLASRGRCHACGTPISLRYPLIELATALLTVLAVYQFGMTLQGALAVAFSWLLLLITVIDLEHQLILDALSLPLLWLGLVASAFGWWSISAQEAIFGAALGYLILWGTYWVFRLVTGKEGMGYGDFKLLAALGAWFGPEAIPALILISALSGLVIQLSLRLIGRGSVRFAFGPYLALAGLMWLYWGEAINRQLLMP</sequence>
<evidence type="ECO:0000256" key="4">
    <source>
        <dbReference type="ARBA" id="ARBA00022519"/>
    </source>
</evidence>
<dbReference type="PANTHER" id="PTHR30487">
    <property type="entry name" value="TYPE 4 PREPILIN-LIKE PROTEINS LEADER PEPTIDE-PROCESSING ENZYME"/>
    <property type="match status" value="1"/>
</dbReference>